<comment type="function">
    <text evidence="9">Catalyzes the phosphorylation of the position 2 hydroxy group of 4-diphosphocytidyl-2C-methyl-D-erythritol.</text>
</comment>
<protein>
    <recommendedName>
        <fullName evidence="3 9">4-diphosphocytidyl-2-C-methyl-D-erythritol kinase</fullName>
        <shortName evidence="9">CMK</shortName>
        <ecNumber evidence="2 9">2.7.1.148</ecNumber>
    </recommendedName>
    <alternativeName>
        <fullName evidence="8 9">4-(cytidine-5'-diphospho)-2-C-methyl-D-erythritol kinase</fullName>
    </alternativeName>
</protein>
<evidence type="ECO:0000259" key="11">
    <source>
        <dbReference type="Pfam" id="PF08544"/>
    </source>
</evidence>
<keyword evidence="13" id="KW-1185">Reference proteome</keyword>
<name>A0A133ZEU1_9FIRM</name>
<dbReference type="SUPFAM" id="SSF54211">
    <property type="entry name" value="Ribosomal protein S5 domain 2-like"/>
    <property type="match status" value="1"/>
</dbReference>
<dbReference type="HAMAP" id="MF_00061">
    <property type="entry name" value="IspE"/>
    <property type="match status" value="1"/>
</dbReference>
<evidence type="ECO:0000259" key="10">
    <source>
        <dbReference type="Pfam" id="PF00288"/>
    </source>
</evidence>
<keyword evidence="9" id="KW-0414">Isoprene biosynthesis</keyword>
<dbReference type="SUPFAM" id="SSF55060">
    <property type="entry name" value="GHMP Kinase, C-terminal domain"/>
    <property type="match status" value="1"/>
</dbReference>
<evidence type="ECO:0000256" key="2">
    <source>
        <dbReference type="ARBA" id="ARBA00012052"/>
    </source>
</evidence>
<dbReference type="Gene3D" id="3.30.70.890">
    <property type="entry name" value="GHMP kinase, C-terminal domain"/>
    <property type="match status" value="1"/>
</dbReference>
<dbReference type="UniPathway" id="UPA00056">
    <property type="reaction ID" value="UER00094"/>
</dbReference>
<feature type="domain" description="GHMP kinase N-terminal" evidence="10">
    <location>
        <begin position="64"/>
        <end position="142"/>
    </location>
</feature>
<dbReference type="InterPro" id="IPR020568">
    <property type="entry name" value="Ribosomal_Su5_D2-typ_SF"/>
</dbReference>
<dbReference type="EMBL" id="LSDA01000137">
    <property type="protein sequence ID" value="KXB53954.1"/>
    <property type="molecule type" value="Genomic_DNA"/>
</dbReference>
<evidence type="ECO:0000256" key="4">
    <source>
        <dbReference type="ARBA" id="ARBA00022679"/>
    </source>
</evidence>
<dbReference type="RefSeq" id="WP_060932038.1">
    <property type="nucleotide sequence ID" value="NZ_KQ959847.1"/>
</dbReference>
<comment type="similarity">
    <text evidence="1 9">Belongs to the GHMP kinase family. IspE subfamily.</text>
</comment>
<sequence>MKVKAFAKINLCLDVLSRRADGYHDVEMVMTNVDIADVLEIRELEENKVSLICNNKDLATDETNLIYKAIVLLQKETKRNFGVEVRLEKNIPMEAGMAGGSADAAATLKAVNELFNLGITTERLIELGARLGADIPFCIMGGTVLAKGIGEKLTPLKKLPKLKLLIAKPAAGLSTKLVYGNLDIETLNKTGFKHRDVREMVSIIESDDTDDIKTVKIAKALDNILEVPSLKLLPFIGQIKQIMYDNNCLGSLMSGSGTAIFGIFDNDSDMLKAKYVLEKDDRINYIETTTTV</sequence>
<dbReference type="PANTHER" id="PTHR43527:SF2">
    <property type="entry name" value="4-DIPHOSPHOCYTIDYL-2-C-METHYL-D-ERYTHRITOL KINASE, CHLOROPLASTIC"/>
    <property type="match status" value="1"/>
</dbReference>
<dbReference type="Pfam" id="PF00288">
    <property type="entry name" value="GHMP_kinases_N"/>
    <property type="match status" value="1"/>
</dbReference>
<evidence type="ECO:0000256" key="5">
    <source>
        <dbReference type="ARBA" id="ARBA00022741"/>
    </source>
</evidence>
<dbReference type="NCBIfam" id="TIGR00154">
    <property type="entry name" value="ispE"/>
    <property type="match status" value="1"/>
</dbReference>
<keyword evidence="5 9" id="KW-0547">Nucleotide-binding</keyword>
<dbReference type="AlphaFoldDB" id="A0A133ZEU1"/>
<dbReference type="InterPro" id="IPR014721">
    <property type="entry name" value="Ribsml_uS5_D2-typ_fold_subgr"/>
</dbReference>
<keyword evidence="7 9" id="KW-0067">ATP-binding</keyword>
<evidence type="ECO:0000256" key="7">
    <source>
        <dbReference type="ARBA" id="ARBA00022840"/>
    </source>
</evidence>
<keyword evidence="4 9" id="KW-0808">Transferase</keyword>
<dbReference type="PANTHER" id="PTHR43527">
    <property type="entry name" value="4-DIPHOSPHOCYTIDYL-2-C-METHYL-D-ERYTHRITOL KINASE, CHLOROPLASTIC"/>
    <property type="match status" value="1"/>
</dbReference>
<comment type="catalytic activity">
    <reaction evidence="9">
        <text>4-CDP-2-C-methyl-D-erythritol + ATP = 4-CDP-2-C-methyl-D-erythritol 2-phosphate + ADP + H(+)</text>
        <dbReference type="Rhea" id="RHEA:18437"/>
        <dbReference type="ChEBI" id="CHEBI:15378"/>
        <dbReference type="ChEBI" id="CHEBI:30616"/>
        <dbReference type="ChEBI" id="CHEBI:57823"/>
        <dbReference type="ChEBI" id="CHEBI:57919"/>
        <dbReference type="ChEBI" id="CHEBI:456216"/>
        <dbReference type="EC" id="2.7.1.148"/>
    </reaction>
</comment>
<dbReference type="PATRIC" id="fig|467210.3.peg.2442"/>
<dbReference type="GO" id="GO:0050515">
    <property type="term" value="F:4-(cytidine 5'-diphospho)-2-C-methyl-D-erythritol kinase activity"/>
    <property type="evidence" value="ECO:0007669"/>
    <property type="project" value="UniProtKB-UniRule"/>
</dbReference>
<dbReference type="EC" id="2.7.1.148" evidence="2 9"/>
<dbReference type="InterPro" id="IPR036554">
    <property type="entry name" value="GHMP_kinase_C_sf"/>
</dbReference>
<dbReference type="Gene3D" id="3.30.230.10">
    <property type="match status" value="1"/>
</dbReference>
<evidence type="ECO:0000256" key="6">
    <source>
        <dbReference type="ARBA" id="ARBA00022777"/>
    </source>
</evidence>
<evidence type="ECO:0000256" key="1">
    <source>
        <dbReference type="ARBA" id="ARBA00009684"/>
    </source>
</evidence>
<dbReference type="GO" id="GO:0016114">
    <property type="term" value="P:terpenoid biosynthetic process"/>
    <property type="evidence" value="ECO:0007669"/>
    <property type="project" value="UniProtKB-UniRule"/>
</dbReference>
<dbReference type="STRING" id="467210.HMPREF1866_02468"/>
<dbReference type="InterPro" id="IPR013750">
    <property type="entry name" value="GHMP_kinase_C_dom"/>
</dbReference>
<dbReference type="PIRSF" id="PIRSF010376">
    <property type="entry name" value="IspE"/>
    <property type="match status" value="1"/>
</dbReference>
<feature type="active site" evidence="9">
    <location>
        <position position="134"/>
    </location>
</feature>
<keyword evidence="6 9" id="KW-0418">Kinase</keyword>
<accession>A0A133ZEU1</accession>
<dbReference type="Proteomes" id="UP000070394">
    <property type="component" value="Unassembled WGS sequence"/>
</dbReference>
<organism evidence="12 13">
    <name type="scientific">Lachnoanaerobaculum saburreum</name>
    <dbReference type="NCBI Taxonomy" id="467210"/>
    <lineage>
        <taxon>Bacteria</taxon>
        <taxon>Bacillati</taxon>
        <taxon>Bacillota</taxon>
        <taxon>Clostridia</taxon>
        <taxon>Lachnospirales</taxon>
        <taxon>Lachnospiraceae</taxon>
        <taxon>Lachnoanaerobaculum</taxon>
    </lineage>
</organism>
<feature type="active site" evidence="9">
    <location>
        <position position="8"/>
    </location>
</feature>
<dbReference type="NCBIfam" id="NF011202">
    <property type="entry name" value="PRK14608.1"/>
    <property type="match status" value="1"/>
</dbReference>
<reference evidence="13" key="1">
    <citation type="submission" date="2016-01" db="EMBL/GenBank/DDBJ databases">
        <authorList>
            <person name="Mitreva M."/>
            <person name="Pepin K.H."/>
            <person name="Mihindukulasuriya K.A."/>
            <person name="Fulton R."/>
            <person name="Fronick C."/>
            <person name="O'Laughlin M."/>
            <person name="Miner T."/>
            <person name="Herter B."/>
            <person name="Rosa B.A."/>
            <person name="Cordes M."/>
            <person name="Tomlinson C."/>
            <person name="Wollam A."/>
            <person name="Palsikar V.B."/>
            <person name="Mardis E.R."/>
            <person name="Wilson R.K."/>
        </authorList>
    </citation>
    <scope>NUCLEOTIDE SEQUENCE [LARGE SCALE GENOMIC DNA]</scope>
    <source>
        <strain evidence="13">DNF00896</strain>
    </source>
</reference>
<evidence type="ECO:0000313" key="12">
    <source>
        <dbReference type="EMBL" id="KXB53954.1"/>
    </source>
</evidence>
<gene>
    <name evidence="9" type="primary">ispE</name>
    <name evidence="12" type="ORF">HMPREF1866_02468</name>
</gene>
<comment type="pathway">
    <text evidence="9">Isoprenoid biosynthesis; isopentenyl diphosphate biosynthesis via DXP pathway; isopentenyl diphosphate from 1-deoxy-D-xylulose 5-phosphate: step 3/6.</text>
</comment>
<dbReference type="InterPro" id="IPR004424">
    <property type="entry name" value="IspE"/>
</dbReference>
<evidence type="ECO:0000313" key="13">
    <source>
        <dbReference type="Proteomes" id="UP000070394"/>
    </source>
</evidence>
<feature type="binding site" evidence="9">
    <location>
        <begin position="92"/>
        <end position="102"/>
    </location>
    <ligand>
        <name>ATP</name>
        <dbReference type="ChEBI" id="CHEBI:30616"/>
    </ligand>
</feature>
<dbReference type="Pfam" id="PF08544">
    <property type="entry name" value="GHMP_kinases_C"/>
    <property type="match status" value="1"/>
</dbReference>
<comment type="caution">
    <text evidence="12">The sequence shown here is derived from an EMBL/GenBank/DDBJ whole genome shotgun (WGS) entry which is preliminary data.</text>
</comment>
<evidence type="ECO:0000256" key="8">
    <source>
        <dbReference type="ARBA" id="ARBA00032554"/>
    </source>
</evidence>
<dbReference type="GO" id="GO:0019288">
    <property type="term" value="P:isopentenyl diphosphate biosynthetic process, methylerythritol 4-phosphate pathway"/>
    <property type="evidence" value="ECO:0007669"/>
    <property type="project" value="UniProtKB-UniRule"/>
</dbReference>
<dbReference type="OrthoDB" id="9809438at2"/>
<evidence type="ECO:0000256" key="9">
    <source>
        <dbReference type="HAMAP-Rule" id="MF_00061"/>
    </source>
</evidence>
<dbReference type="InterPro" id="IPR006204">
    <property type="entry name" value="GHMP_kinase_N_dom"/>
</dbReference>
<proteinExistence type="inferred from homology"/>
<dbReference type="GO" id="GO:0005524">
    <property type="term" value="F:ATP binding"/>
    <property type="evidence" value="ECO:0007669"/>
    <property type="project" value="UniProtKB-UniRule"/>
</dbReference>
<feature type="domain" description="GHMP kinase C-terminal" evidence="11">
    <location>
        <begin position="221"/>
        <end position="273"/>
    </location>
</feature>
<evidence type="ECO:0000256" key="3">
    <source>
        <dbReference type="ARBA" id="ARBA00017473"/>
    </source>
</evidence>